<dbReference type="InterPro" id="IPR013740">
    <property type="entry name" value="Redoxin"/>
</dbReference>
<sequence>MTTFKGNEVTLVGAPLVEGSEMPAFTFVDKDLNTVDSTTLKGKRVFLSVPSIDTSVCSMEVAKFMNSLKDRDDVTVVSLSMDLPFALDRWCQAKNNDKVIMGSDYKGQNFAKVSGTLIEELGLLTRAVFVVDENNKLVHVEYCAEVANEPDYNKVLEVL</sequence>
<dbReference type="PROSITE" id="PS01265">
    <property type="entry name" value="TPX"/>
    <property type="match status" value="1"/>
</dbReference>
<dbReference type="Proteomes" id="UP000255523">
    <property type="component" value="Unassembled WGS sequence"/>
</dbReference>
<organism evidence="7 8">
    <name type="scientific">Faecalicoccus pleomorphus</name>
    <dbReference type="NCBI Taxonomy" id="1323"/>
    <lineage>
        <taxon>Bacteria</taxon>
        <taxon>Bacillati</taxon>
        <taxon>Bacillota</taxon>
        <taxon>Erysipelotrichia</taxon>
        <taxon>Erysipelotrichales</taxon>
        <taxon>Erysipelotrichaceae</taxon>
        <taxon>Faecalicoccus</taxon>
    </lineage>
</organism>
<dbReference type="InterPro" id="IPR050455">
    <property type="entry name" value="Tpx_Peroxidase_subfamily"/>
</dbReference>
<dbReference type="EMBL" id="UHFX01000003">
    <property type="protein sequence ID" value="SUO03519.1"/>
    <property type="molecule type" value="Genomic_DNA"/>
</dbReference>
<evidence type="ECO:0000256" key="1">
    <source>
        <dbReference type="ARBA" id="ARBA00022559"/>
    </source>
</evidence>
<dbReference type="CDD" id="cd03014">
    <property type="entry name" value="PRX_Atyp2cys"/>
    <property type="match status" value="1"/>
</dbReference>
<proteinExistence type="predicted"/>
<gene>
    <name evidence="7" type="primary">tpx</name>
    <name evidence="7" type="ORF">NCTC11087_00381</name>
</gene>
<dbReference type="GO" id="GO:0008379">
    <property type="term" value="F:thioredoxin peroxidase activity"/>
    <property type="evidence" value="ECO:0007669"/>
    <property type="project" value="InterPro"/>
</dbReference>
<reference evidence="7 8" key="1">
    <citation type="submission" date="2018-06" db="EMBL/GenBank/DDBJ databases">
        <authorList>
            <consortium name="Pathogen Informatics"/>
            <person name="Doyle S."/>
        </authorList>
    </citation>
    <scope>NUCLEOTIDE SEQUENCE [LARGE SCALE GENOMIC DNA]</scope>
    <source>
        <strain evidence="7 8">NCTC11087</strain>
    </source>
</reference>
<dbReference type="Pfam" id="PF08534">
    <property type="entry name" value="Redoxin"/>
    <property type="match status" value="1"/>
</dbReference>
<feature type="domain" description="Thioredoxin" evidence="6">
    <location>
        <begin position="16"/>
        <end position="159"/>
    </location>
</feature>
<evidence type="ECO:0000256" key="2">
    <source>
        <dbReference type="ARBA" id="ARBA00022862"/>
    </source>
</evidence>
<dbReference type="InterPro" id="IPR002065">
    <property type="entry name" value="TPX"/>
</dbReference>
<dbReference type="RefSeq" id="WP_022789638.1">
    <property type="nucleotide sequence ID" value="NZ_JACJKL010000012.1"/>
</dbReference>
<dbReference type="AlphaFoldDB" id="A0A380LI18"/>
<evidence type="ECO:0000256" key="5">
    <source>
        <dbReference type="ARBA" id="ARBA00023284"/>
    </source>
</evidence>
<dbReference type="NCBIfam" id="NF001808">
    <property type="entry name" value="PRK00522.1"/>
    <property type="match status" value="1"/>
</dbReference>
<dbReference type="Gene3D" id="3.40.30.10">
    <property type="entry name" value="Glutaredoxin"/>
    <property type="match status" value="1"/>
</dbReference>
<dbReference type="GeneID" id="77461369"/>
<accession>A0A380LI18</accession>
<protein>
    <submittedName>
        <fullName evidence="7">Lipid hydroperoxide peroxidase</fullName>
        <ecNumber evidence="7">1.11.1.-</ecNumber>
    </submittedName>
</protein>
<keyword evidence="5" id="KW-0676">Redox-active center</keyword>
<keyword evidence="2" id="KW-0049">Antioxidant</keyword>
<dbReference type="PANTHER" id="PTHR43110:SF1">
    <property type="entry name" value="THIOL PEROXIDASE"/>
    <property type="match status" value="1"/>
</dbReference>
<dbReference type="OrthoDB" id="9781543at2"/>
<evidence type="ECO:0000313" key="8">
    <source>
        <dbReference type="Proteomes" id="UP000255523"/>
    </source>
</evidence>
<dbReference type="SUPFAM" id="SSF52833">
    <property type="entry name" value="Thioredoxin-like"/>
    <property type="match status" value="1"/>
</dbReference>
<dbReference type="EC" id="1.11.1.-" evidence="7"/>
<evidence type="ECO:0000256" key="3">
    <source>
        <dbReference type="ARBA" id="ARBA00023002"/>
    </source>
</evidence>
<keyword evidence="8" id="KW-1185">Reference proteome</keyword>
<keyword evidence="3 7" id="KW-0560">Oxidoreductase</keyword>
<evidence type="ECO:0000313" key="7">
    <source>
        <dbReference type="EMBL" id="SUO03519.1"/>
    </source>
</evidence>
<dbReference type="PROSITE" id="PS51352">
    <property type="entry name" value="THIOREDOXIN_2"/>
    <property type="match status" value="1"/>
</dbReference>
<dbReference type="InterPro" id="IPR018219">
    <property type="entry name" value="Tpx_CS"/>
</dbReference>
<keyword evidence="1 7" id="KW-0575">Peroxidase</keyword>
<dbReference type="PANTHER" id="PTHR43110">
    <property type="entry name" value="THIOL PEROXIDASE"/>
    <property type="match status" value="1"/>
</dbReference>
<evidence type="ECO:0000259" key="6">
    <source>
        <dbReference type="PROSITE" id="PS51352"/>
    </source>
</evidence>
<evidence type="ECO:0000256" key="4">
    <source>
        <dbReference type="ARBA" id="ARBA00023157"/>
    </source>
</evidence>
<dbReference type="InterPro" id="IPR036249">
    <property type="entry name" value="Thioredoxin-like_sf"/>
</dbReference>
<keyword evidence="4" id="KW-1015">Disulfide bond</keyword>
<dbReference type="InterPro" id="IPR013766">
    <property type="entry name" value="Thioredoxin_domain"/>
</dbReference>
<name>A0A380LI18_9FIRM</name>